<proteinExistence type="predicted"/>
<dbReference type="EMBL" id="CM031834">
    <property type="protein sequence ID" value="KAG6693095.1"/>
    <property type="molecule type" value="Genomic_DNA"/>
</dbReference>
<keyword evidence="1" id="KW-0472">Membrane</keyword>
<dbReference type="PANTHER" id="PTHR31170">
    <property type="entry name" value="BNAC04G53230D PROTEIN"/>
    <property type="match status" value="1"/>
</dbReference>
<name>A0A8T1P813_CARIL</name>
<evidence type="ECO:0000313" key="3">
    <source>
        <dbReference type="EMBL" id="KAG6693095.1"/>
    </source>
</evidence>
<reference evidence="2" key="1">
    <citation type="submission" date="2020-12" db="EMBL/GenBank/DDBJ databases">
        <title>WGS assembly of Carya illinoinensis cv. Pawnee.</title>
        <authorList>
            <person name="Platts A."/>
            <person name="Shu S."/>
            <person name="Wright S."/>
            <person name="Barry K."/>
            <person name="Edger P."/>
            <person name="Pires J.C."/>
            <person name="Schmutz J."/>
        </authorList>
    </citation>
    <scope>NUCLEOTIDE SEQUENCE</scope>
    <source>
        <tissue evidence="2">Leaf</tissue>
    </source>
</reference>
<dbReference type="Pfam" id="PF03140">
    <property type="entry name" value="DUF247"/>
    <property type="match status" value="2"/>
</dbReference>
<gene>
    <name evidence="2" type="ORF">CIPAW_10G150800</name>
    <name evidence="3" type="ORF">I3842_10G147900</name>
</gene>
<evidence type="ECO:0000256" key="1">
    <source>
        <dbReference type="SAM" id="Phobius"/>
    </source>
</evidence>
<dbReference type="Proteomes" id="UP000811246">
    <property type="component" value="Chromosome 10"/>
</dbReference>
<evidence type="ECO:0000313" key="4">
    <source>
        <dbReference type="Proteomes" id="UP000811609"/>
    </source>
</evidence>
<keyword evidence="1" id="KW-0812">Transmembrane</keyword>
<evidence type="ECO:0000313" key="2">
    <source>
        <dbReference type="EMBL" id="KAG6640129.1"/>
    </source>
</evidence>
<dbReference type="InterPro" id="IPR004158">
    <property type="entry name" value="DUF247_pln"/>
</dbReference>
<organism evidence="2 4">
    <name type="scientific">Carya illinoinensis</name>
    <name type="common">Pecan</name>
    <dbReference type="NCBI Taxonomy" id="32201"/>
    <lineage>
        <taxon>Eukaryota</taxon>
        <taxon>Viridiplantae</taxon>
        <taxon>Streptophyta</taxon>
        <taxon>Embryophyta</taxon>
        <taxon>Tracheophyta</taxon>
        <taxon>Spermatophyta</taxon>
        <taxon>Magnoliopsida</taxon>
        <taxon>eudicotyledons</taxon>
        <taxon>Gunneridae</taxon>
        <taxon>Pentapetalae</taxon>
        <taxon>rosids</taxon>
        <taxon>fabids</taxon>
        <taxon>Fagales</taxon>
        <taxon>Juglandaceae</taxon>
        <taxon>Carya</taxon>
    </lineage>
</organism>
<sequence>MPIGGAHRAISIDEIRLVSLNSNTLIDPECCVFKVHHLLRETNAMAYEPCLLAIGPYHHGKDHCSYMDKHKLRFLQQMLKNRKETSPERYITAMKAKEERARRFYADEFPKLSSDEFVAMLLLDGCFIIELFRSFRDRIFQECQFYPISQFDGNEPIFQTNWMINGIMRDLLLFENQLPFFILSELFEMSDSCNQQYDYAQCESTTFANKSEKNQTLLGNRSRKSSKHVIDFDQKHEITDDESSVSKDVSERVSTRLLDYALGFFYGMAELSCKLNVSGSSCVSNANIEHLLGLIHKAMSPSHKEGSPHENEETQDLKDLVGPNENEDWQSIPFATDLQEVGVEFEKAKKFRDILFSTPEEWKLIPNVIELQEAGVKFKKAETGNLFHIKFNNGVMEIPPMNIGDSTESIFRNLIAYEQYGQDVNLKYVLDFVILMDYLIDTPKDVELLRRNGIINNWMGGDEVVSNMFNKFTLNATTTGDFYYADIIKEVKKHCDRRWNVWKAKLKHDYFSSPWALLSVLAAILLLLLAIAQTVFSIVSYVFK</sequence>
<keyword evidence="1" id="KW-1133">Transmembrane helix</keyword>
<feature type="transmembrane region" description="Helical" evidence="1">
    <location>
        <begin position="515"/>
        <end position="543"/>
    </location>
</feature>
<keyword evidence="4" id="KW-1185">Reference proteome</keyword>
<dbReference type="PANTHER" id="PTHR31170:SF17">
    <property type="match status" value="1"/>
</dbReference>
<dbReference type="AlphaFoldDB" id="A0A8T1P813"/>
<accession>A0A8T1P813</accession>
<dbReference type="Proteomes" id="UP000811609">
    <property type="component" value="Chromosome 10"/>
</dbReference>
<protein>
    <submittedName>
        <fullName evidence="2">Uncharacterized protein</fullName>
    </submittedName>
</protein>
<reference evidence="3" key="2">
    <citation type="submission" date="2021-01" db="EMBL/GenBank/DDBJ databases">
        <authorList>
            <person name="Lovell J.T."/>
            <person name="Bentley N."/>
            <person name="Bhattarai G."/>
            <person name="Jenkins J.W."/>
            <person name="Sreedasyam A."/>
            <person name="Alarcon Y."/>
            <person name="Bock C."/>
            <person name="Boston L."/>
            <person name="Carlson J."/>
            <person name="Cervantes K."/>
            <person name="Clermont K."/>
            <person name="Krom N."/>
            <person name="Kubenka K."/>
            <person name="Mamidi S."/>
            <person name="Mattison C."/>
            <person name="Monteros M."/>
            <person name="Pisani C."/>
            <person name="Plott C."/>
            <person name="Rajasekar S."/>
            <person name="Rhein H.S."/>
            <person name="Rohla C."/>
            <person name="Song M."/>
            <person name="Hilaire R.S."/>
            <person name="Shu S."/>
            <person name="Wells L."/>
            <person name="Wang X."/>
            <person name="Webber J."/>
            <person name="Heerema R.J."/>
            <person name="Klein P."/>
            <person name="Conner P."/>
            <person name="Grauke L."/>
            <person name="Grimwood J."/>
            <person name="Schmutz J."/>
            <person name="Randall J.J."/>
        </authorList>
    </citation>
    <scope>NUCLEOTIDE SEQUENCE</scope>
    <source>
        <tissue evidence="3">Leaf</tissue>
    </source>
</reference>
<comment type="caution">
    <text evidence="2">The sequence shown here is derived from an EMBL/GenBank/DDBJ whole genome shotgun (WGS) entry which is preliminary data.</text>
</comment>
<dbReference type="EMBL" id="CM031818">
    <property type="protein sequence ID" value="KAG6640129.1"/>
    <property type="molecule type" value="Genomic_DNA"/>
</dbReference>